<organism evidence="2 3">
    <name type="scientific">Pristionchus mayeri</name>
    <dbReference type="NCBI Taxonomy" id="1317129"/>
    <lineage>
        <taxon>Eukaryota</taxon>
        <taxon>Metazoa</taxon>
        <taxon>Ecdysozoa</taxon>
        <taxon>Nematoda</taxon>
        <taxon>Chromadorea</taxon>
        <taxon>Rhabditida</taxon>
        <taxon>Rhabditina</taxon>
        <taxon>Diplogasteromorpha</taxon>
        <taxon>Diplogasteroidea</taxon>
        <taxon>Neodiplogasteridae</taxon>
        <taxon>Pristionchus</taxon>
    </lineage>
</organism>
<gene>
    <name evidence="2" type="ORF">PMAYCL1PPCAC_18066</name>
</gene>
<accession>A0AAN5CNR2</accession>
<evidence type="ECO:0000256" key="1">
    <source>
        <dbReference type="SAM" id="MobiDB-lite"/>
    </source>
</evidence>
<feature type="non-terminal residue" evidence="2">
    <location>
        <position position="1"/>
    </location>
</feature>
<dbReference type="EMBL" id="BTRK01000004">
    <property type="protein sequence ID" value="GMR47871.1"/>
    <property type="molecule type" value="Genomic_DNA"/>
</dbReference>
<keyword evidence="3" id="KW-1185">Reference proteome</keyword>
<feature type="region of interest" description="Disordered" evidence="1">
    <location>
        <begin position="135"/>
        <end position="181"/>
    </location>
</feature>
<name>A0AAN5CNR2_9BILA</name>
<evidence type="ECO:0000313" key="2">
    <source>
        <dbReference type="EMBL" id="GMR47871.1"/>
    </source>
</evidence>
<dbReference type="Proteomes" id="UP001328107">
    <property type="component" value="Unassembled WGS sequence"/>
</dbReference>
<dbReference type="AlphaFoldDB" id="A0AAN5CNR2"/>
<sequence>KEGERRKEMTYCVDITASAERQDTAEMRERLYALTEDCHQLQMENEELNAKIAEVDRESSLHEEKYGRLQKEREELYREVESRREKEEKLMEENERLLRELGEAIEELRRRKVDEEEKRDEGERKLQKEIEETVAHMQDHIDRVEGENAEAYRSKDEEMRRGEEERKQMKRSIEEKEAEVETVHCRLREVSKELEKIVDEERRNGLKMSRLEREAESYKEQVERTSMEYARMNEELEMRKEKEEELEKRLEKYKSKVVEEAEMIRRANERDESSTQTSLTMEKLSRMEWNKKEMSEGLSRLGRAIEDSFLKKGQFDSHPQRCIDELDVDRLVDIVRREKEKNEENIVTMEKMKKELEIYIEEGERNALRGSTPGEDGDGENGVETTRVDEVVKKYDDPIRQLFFALTHVANNVVQSHKNAKTKMMNGELSEMEYSKMLETMRDLRGQLNDRFSQTSQKLGSGVETGDSQMILRLALVMDANEKLKSRINILVKALRSNWNAEEKAKLLEKVVTEMGEISKTLTTTVGVKQGRIPSSSSAATASTRKI</sequence>
<protein>
    <submittedName>
        <fullName evidence="2">Uncharacterized protein</fullName>
    </submittedName>
</protein>
<comment type="caution">
    <text evidence="2">The sequence shown here is derived from an EMBL/GenBank/DDBJ whole genome shotgun (WGS) entry which is preliminary data.</text>
</comment>
<proteinExistence type="predicted"/>
<reference evidence="3" key="1">
    <citation type="submission" date="2022-10" db="EMBL/GenBank/DDBJ databases">
        <title>Genome assembly of Pristionchus species.</title>
        <authorList>
            <person name="Yoshida K."/>
            <person name="Sommer R.J."/>
        </authorList>
    </citation>
    <scope>NUCLEOTIDE SEQUENCE [LARGE SCALE GENOMIC DNA]</scope>
    <source>
        <strain evidence="3">RS5460</strain>
    </source>
</reference>
<evidence type="ECO:0000313" key="3">
    <source>
        <dbReference type="Proteomes" id="UP001328107"/>
    </source>
</evidence>